<dbReference type="InterPro" id="IPR023198">
    <property type="entry name" value="PGP-like_dom2"/>
</dbReference>
<dbReference type="GO" id="GO:0008531">
    <property type="term" value="F:riboflavin kinase activity"/>
    <property type="evidence" value="ECO:0007669"/>
    <property type="project" value="InterPro"/>
</dbReference>
<sequence>MTISALDNHAGTQILAVIFDLDGTLLDTERATWGLLKDFLAKYGKVLKADIERRRLGTTQKESAIAIVRDYDLPLTPDQFIEEITPFYKAKWAEAKALPGANRLIVHLHKHQVPFSLASNSLRENIEGKLSHHKDWKECFLAILGSDQVKSGKPAPDLYLEAAERMGVDPIHCLVIEDSLVGVKAAKAAGMKVVAVPSESNDEVAALADSVLHSLLDFRPELWALPPFEDWVDNALPIDPIYLEDLFSDGFLTVFTGQLEQEDGPNVLPDQVCGAYFGWAKVKMVGVFKVVAAIGWELSSALKRKIQLCLVDGSNAELSNQHLQLLLVGYIRAFDKQVTSWNMEVNEEDRSIARCSFEQPMFTRHAFEADAEDSLMKKAAT</sequence>
<dbReference type="InterPro" id="IPR023465">
    <property type="entry name" value="Riboflavin_kinase_dom_sf"/>
</dbReference>
<keyword evidence="1" id="KW-0285">Flavoprotein</keyword>
<evidence type="ECO:0000313" key="5">
    <source>
        <dbReference type="EMBL" id="GMG98531.1"/>
    </source>
</evidence>
<dbReference type="InterPro" id="IPR023214">
    <property type="entry name" value="HAD_sf"/>
</dbReference>
<gene>
    <name evidence="5" type="ORF">Nepgr_000371</name>
</gene>
<dbReference type="PANTHER" id="PTHR18901:SF44">
    <property type="entry name" value="OS01G0757900 PROTEIN"/>
    <property type="match status" value="1"/>
</dbReference>
<dbReference type="PRINTS" id="PR00413">
    <property type="entry name" value="HADHALOGNASE"/>
</dbReference>
<dbReference type="InterPro" id="IPR036412">
    <property type="entry name" value="HAD-like_sf"/>
</dbReference>
<name>A0AAD3RVE8_NEPGR</name>
<organism evidence="5 6">
    <name type="scientific">Nepenthes gracilis</name>
    <name type="common">Slender pitcher plant</name>
    <dbReference type="NCBI Taxonomy" id="150966"/>
    <lineage>
        <taxon>Eukaryota</taxon>
        <taxon>Viridiplantae</taxon>
        <taxon>Streptophyta</taxon>
        <taxon>Embryophyta</taxon>
        <taxon>Tracheophyta</taxon>
        <taxon>Spermatophyta</taxon>
        <taxon>Magnoliopsida</taxon>
        <taxon>eudicotyledons</taxon>
        <taxon>Gunneridae</taxon>
        <taxon>Pentapetalae</taxon>
        <taxon>Caryophyllales</taxon>
        <taxon>Nepenthaceae</taxon>
        <taxon>Nepenthes</taxon>
    </lineage>
</organism>
<keyword evidence="2" id="KW-0288">FMN</keyword>
<dbReference type="NCBIfam" id="TIGR01509">
    <property type="entry name" value="HAD-SF-IA-v3"/>
    <property type="match status" value="1"/>
</dbReference>
<evidence type="ECO:0008006" key="7">
    <source>
        <dbReference type="Google" id="ProtNLM"/>
    </source>
</evidence>
<dbReference type="SUPFAM" id="SSF56784">
    <property type="entry name" value="HAD-like"/>
    <property type="match status" value="1"/>
</dbReference>
<dbReference type="FunFam" id="3.40.50.1000:FF:000119">
    <property type="entry name" value="Bifunctional riboflavin kinase/FMN phosphatase"/>
    <property type="match status" value="1"/>
</dbReference>
<dbReference type="PANTHER" id="PTHR18901">
    <property type="entry name" value="2-DEOXYGLUCOSE-6-PHOSPHATE PHOSPHATASE 2"/>
    <property type="match status" value="1"/>
</dbReference>
<dbReference type="SFLD" id="SFLDS00003">
    <property type="entry name" value="Haloacid_Dehalogenase"/>
    <property type="match status" value="1"/>
</dbReference>
<dbReference type="EMBL" id="BSYO01000001">
    <property type="protein sequence ID" value="GMG98531.1"/>
    <property type="molecule type" value="Genomic_DNA"/>
</dbReference>
<dbReference type="Gene3D" id="2.40.30.30">
    <property type="entry name" value="Riboflavin kinase-like"/>
    <property type="match status" value="1"/>
</dbReference>
<keyword evidence="4" id="KW-0547">Nucleotide-binding</keyword>
<dbReference type="Gene3D" id="3.40.50.1000">
    <property type="entry name" value="HAD superfamily/HAD-like"/>
    <property type="match status" value="1"/>
</dbReference>
<comment type="caution">
    <text evidence="5">The sequence shown here is derived from an EMBL/GenBank/DDBJ whole genome shotgun (WGS) entry which is preliminary data.</text>
</comment>
<dbReference type="SFLD" id="SFLDG01135">
    <property type="entry name" value="C1.5.6:_HAD__Beta-PGM__Phospha"/>
    <property type="match status" value="1"/>
</dbReference>
<protein>
    <recommendedName>
        <fullName evidence="7">Riboflavin kinase</fullName>
    </recommendedName>
</protein>
<evidence type="ECO:0000256" key="4">
    <source>
        <dbReference type="ARBA" id="ARBA00022741"/>
    </source>
</evidence>
<dbReference type="SFLD" id="SFLDG01129">
    <property type="entry name" value="C1.5:_HAD__Beta-PGM__Phosphata"/>
    <property type="match status" value="1"/>
</dbReference>
<evidence type="ECO:0000256" key="3">
    <source>
        <dbReference type="ARBA" id="ARBA00022679"/>
    </source>
</evidence>
<dbReference type="GO" id="GO:0009231">
    <property type="term" value="P:riboflavin biosynthetic process"/>
    <property type="evidence" value="ECO:0007669"/>
    <property type="project" value="InterPro"/>
</dbReference>
<dbReference type="InterPro" id="IPR041492">
    <property type="entry name" value="HAD_2"/>
</dbReference>
<dbReference type="InterPro" id="IPR006439">
    <property type="entry name" value="HAD-SF_hydro_IA"/>
</dbReference>
<dbReference type="Proteomes" id="UP001279734">
    <property type="component" value="Unassembled WGS sequence"/>
</dbReference>
<reference evidence="5" key="1">
    <citation type="submission" date="2023-05" db="EMBL/GenBank/DDBJ databases">
        <title>Nepenthes gracilis genome sequencing.</title>
        <authorList>
            <person name="Fukushima K."/>
        </authorList>
    </citation>
    <scope>NUCLEOTIDE SEQUENCE</scope>
    <source>
        <strain evidence="5">SING2019-196</strain>
    </source>
</reference>
<dbReference type="GO" id="GO:0006114">
    <property type="term" value="P:glycerol biosynthetic process"/>
    <property type="evidence" value="ECO:0007669"/>
    <property type="project" value="TreeGrafter"/>
</dbReference>
<evidence type="ECO:0000313" key="6">
    <source>
        <dbReference type="Proteomes" id="UP001279734"/>
    </source>
</evidence>
<keyword evidence="3" id="KW-0808">Transferase</keyword>
<dbReference type="Gene3D" id="1.10.150.240">
    <property type="entry name" value="Putative phosphatase, domain 2"/>
    <property type="match status" value="1"/>
</dbReference>
<dbReference type="GO" id="GO:0000166">
    <property type="term" value="F:nucleotide binding"/>
    <property type="evidence" value="ECO:0007669"/>
    <property type="project" value="UniProtKB-KW"/>
</dbReference>
<dbReference type="GO" id="GO:0043136">
    <property type="term" value="F:sn-glycerol 3-phosphatase activity"/>
    <property type="evidence" value="ECO:0007669"/>
    <property type="project" value="TreeGrafter"/>
</dbReference>
<dbReference type="FunFam" id="1.10.150.240:FF:000001">
    <property type="entry name" value="Haloacid dehalogenase-like hydrolase domain"/>
    <property type="match status" value="1"/>
</dbReference>
<evidence type="ECO:0000256" key="2">
    <source>
        <dbReference type="ARBA" id="ARBA00022643"/>
    </source>
</evidence>
<proteinExistence type="predicted"/>
<evidence type="ECO:0000256" key="1">
    <source>
        <dbReference type="ARBA" id="ARBA00022630"/>
    </source>
</evidence>
<dbReference type="Pfam" id="PF13419">
    <property type="entry name" value="HAD_2"/>
    <property type="match status" value="1"/>
</dbReference>
<keyword evidence="6" id="KW-1185">Reference proteome</keyword>
<accession>A0AAD3RVE8</accession>
<dbReference type="AlphaFoldDB" id="A0AAD3RVE8"/>